<organism evidence="4 5">
    <name type="scientific">Cutaneotrichosporon spelunceum</name>
    <dbReference type="NCBI Taxonomy" id="1672016"/>
    <lineage>
        <taxon>Eukaryota</taxon>
        <taxon>Fungi</taxon>
        <taxon>Dikarya</taxon>
        <taxon>Basidiomycota</taxon>
        <taxon>Agaricomycotina</taxon>
        <taxon>Tremellomycetes</taxon>
        <taxon>Trichosporonales</taxon>
        <taxon>Trichosporonaceae</taxon>
        <taxon>Cutaneotrichosporon</taxon>
    </lineage>
</organism>
<feature type="region of interest" description="Disordered" evidence="1">
    <location>
        <begin position="940"/>
        <end position="963"/>
    </location>
</feature>
<dbReference type="GO" id="GO:0007010">
    <property type="term" value="P:cytoskeleton organization"/>
    <property type="evidence" value="ECO:0007669"/>
    <property type="project" value="TreeGrafter"/>
</dbReference>
<dbReference type="GO" id="GO:0005829">
    <property type="term" value="C:cytosol"/>
    <property type="evidence" value="ECO:0007669"/>
    <property type="project" value="TreeGrafter"/>
</dbReference>
<proteinExistence type="predicted"/>
<name>A0AAD3YCL8_9TREE</name>
<feature type="domain" description="Far11/STRP C-terminal" evidence="3">
    <location>
        <begin position="437"/>
        <end position="926"/>
    </location>
</feature>
<dbReference type="InterPro" id="IPR021819">
    <property type="entry name" value="Far11/STRP_C"/>
</dbReference>
<feature type="compositionally biased region" description="Low complexity" evidence="1">
    <location>
        <begin position="374"/>
        <end position="388"/>
    </location>
</feature>
<dbReference type="PANTHER" id="PTHR13239">
    <property type="entry name" value="PROTEIN REQUIRED FOR HYPHAL ANASTOMOSIS HAM-2"/>
    <property type="match status" value="1"/>
</dbReference>
<comment type="caution">
    <text evidence="4">The sequence shown here is derived from an EMBL/GenBank/DDBJ whole genome shotgun (WGS) entry which is preliminary data.</text>
</comment>
<dbReference type="SMART" id="SM01292">
    <property type="entry name" value="N1221"/>
    <property type="match status" value="1"/>
</dbReference>
<evidence type="ECO:0000259" key="3">
    <source>
        <dbReference type="SMART" id="SM01293"/>
    </source>
</evidence>
<feature type="region of interest" description="Disordered" evidence="1">
    <location>
        <begin position="1015"/>
        <end position="1096"/>
    </location>
</feature>
<evidence type="ECO:0000256" key="1">
    <source>
        <dbReference type="SAM" id="MobiDB-lite"/>
    </source>
</evidence>
<feature type="compositionally biased region" description="Acidic residues" evidence="1">
    <location>
        <begin position="1071"/>
        <end position="1081"/>
    </location>
</feature>
<evidence type="ECO:0000259" key="2">
    <source>
        <dbReference type="SMART" id="SM01292"/>
    </source>
</evidence>
<dbReference type="InterPro" id="IPR012486">
    <property type="entry name" value="Far11/STRP_N"/>
</dbReference>
<evidence type="ECO:0000313" key="4">
    <source>
        <dbReference type="EMBL" id="GMK57278.1"/>
    </source>
</evidence>
<gene>
    <name evidence="4" type="primary">FAR11</name>
    <name evidence="4" type="ORF">CspeluHIS016_0401120</name>
</gene>
<protein>
    <recommendedName>
        <fullName evidence="6">N1221-domain-containing protein</fullName>
    </recommendedName>
</protein>
<dbReference type="EMBL" id="BTCM01000004">
    <property type="protein sequence ID" value="GMK57278.1"/>
    <property type="molecule type" value="Genomic_DNA"/>
</dbReference>
<sequence>MWMEGLLKAQEKPPIQNLRPRSGGEGSGPPASTTEEAADSMTLEQQMRAAAAAAAQQKPLLYDYRYDDTDTLMNEFDEFYPYNEMPHVAENRNRFAGSFDGEWTTASLAKRRGYLETQLEYLESPVDEQRRAAQGRLLYLLQGCFAETNSQEMQLHWIMENAKLLRSVDGVSTLVYSLREAARRYDATDVLERAPASMQMRERAGSTNLVPVDPFDTHSSELMDVLAMLYFVVEVFRSDETFGNELMTSNPPLPIMLVGMVAGLKDRMVPRGYPVKKVLLLLWKTLLACLGGMREAAKAKALTRELAGLGPEKKDFTKTTPIDIANWRRDTSTKYPTFAPSPSQGAGVPVSTELLAESIRPLPARPNYHSTEIPSSSSSPFSPSSHPSMPQPGTPAPTPPQTPQQRPKKLQFQTDPTRPFVFPYSQSTQGPPTSLVPYAIEEADQLYNSHLFVSLGLYQLWEAREDCLREERGLGRSGLIGFSDLDLDDDGDVAAEEAMRRDWQYEEEEQNAEARGDDEGVKLAKEKRAAARRLYRVEVLYRSMLPMMQNTVIVLLKLLLATVTGSGTQPPPLNQSVGGQGMTSPTQDMPPQQDLPPPTKEEVDIARHREITSKAVSAIILLLLKWFKASHILKFHHLTSLLLDSNCLVLVLKIFNLQEISQMVQSTNEMPGSAFFEYLQRLNNSSGDIRQVDVDRIMDAMRDIRVAKEAGRNDDGDEDVEVVYDYSWRNFFSAINLVKILQKITKHRTHRILLMCQYKSSSILKRVLRVNQPMLQLQVLKLVKSHMPYCGRKWRSTNMKIITSIYLNCRPELRNDWLVGVEADLEAEDHLVGKPQEQALRSLIAFYNKRHYAAHLAPVAPIEGAHRRTDSVSGPMFDEHSLAANRRRSRLGSISSSEHDLFPPSRTSAEMSYNPDGMIEFWMNEYEDVLREVFGDGTSEEDWDEYGEVRPDASPGAPGPAERDDAAWVRLGQLMRRGDDDAISDISDSESVVTVGELGEDARLEAEEEGRSMFAAMQQRKQRRPSEDENTWENMSPTLKLLSRSPTDRRRSSSSGSPLRPVMGLGPMSDDLGDVFDEDMELPGPMPINSGTRDEIERDHSAVDEVEYLFNE</sequence>
<feature type="region of interest" description="Disordered" evidence="1">
    <location>
        <begin position="363"/>
        <end position="428"/>
    </location>
</feature>
<dbReference type="Pfam" id="PF07923">
    <property type="entry name" value="N1221"/>
    <property type="match status" value="1"/>
</dbReference>
<dbReference type="SMART" id="SM01293">
    <property type="entry name" value="DUF3402"/>
    <property type="match status" value="1"/>
</dbReference>
<dbReference type="InterPro" id="IPR040185">
    <property type="entry name" value="Far11/STRP"/>
</dbReference>
<reference evidence="4" key="2">
    <citation type="submission" date="2023-06" db="EMBL/GenBank/DDBJ databases">
        <authorList>
            <person name="Kobayashi Y."/>
            <person name="Kayamori A."/>
            <person name="Aoki K."/>
            <person name="Shiwa Y."/>
            <person name="Fujita N."/>
            <person name="Sugita T."/>
            <person name="Iwasaki W."/>
            <person name="Tanaka N."/>
            <person name="Takashima M."/>
        </authorList>
    </citation>
    <scope>NUCLEOTIDE SEQUENCE</scope>
    <source>
        <strain evidence="4">HIS016</strain>
    </source>
</reference>
<dbReference type="Pfam" id="PF11882">
    <property type="entry name" value="DUF3402"/>
    <property type="match status" value="1"/>
</dbReference>
<keyword evidence="5" id="KW-1185">Reference proteome</keyword>
<feature type="domain" description="Far11/STRP N-terminal" evidence="2">
    <location>
        <begin position="59"/>
        <end position="344"/>
    </location>
</feature>
<accession>A0AAD3YCL8</accession>
<dbReference type="AlphaFoldDB" id="A0AAD3YCL8"/>
<feature type="region of interest" description="Disordered" evidence="1">
    <location>
        <begin position="10"/>
        <end position="38"/>
    </location>
</feature>
<feature type="compositionally biased region" description="Pro residues" evidence="1">
    <location>
        <begin position="389"/>
        <end position="402"/>
    </location>
</feature>
<feature type="region of interest" description="Disordered" evidence="1">
    <location>
        <begin position="569"/>
        <end position="599"/>
    </location>
</feature>
<evidence type="ECO:0000313" key="5">
    <source>
        <dbReference type="Proteomes" id="UP001222932"/>
    </source>
</evidence>
<feature type="region of interest" description="Disordered" evidence="1">
    <location>
        <begin position="888"/>
        <end position="909"/>
    </location>
</feature>
<dbReference type="PANTHER" id="PTHR13239:SF4">
    <property type="entry name" value="AT25231P"/>
    <property type="match status" value="1"/>
</dbReference>
<evidence type="ECO:0008006" key="6">
    <source>
        <dbReference type="Google" id="ProtNLM"/>
    </source>
</evidence>
<dbReference type="Proteomes" id="UP001222932">
    <property type="component" value="Unassembled WGS sequence"/>
</dbReference>
<reference evidence="4" key="1">
    <citation type="journal article" date="2023" name="BMC Genomics">
        <title>Chromosome-level genome assemblies of Cutaneotrichosporon spp. (Trichosporonales, Basidiomycota) reveal imbalanced evolution between nucleotide sequences and chromosome synteny.</title>
        <authorList>
            <person name="Kobayashi Y."/>
            <person name="Kayamori A."/>
            <person name="Aoki K."/>
            <person name="Shiwa Y."/>
            <person name="Matsutani M."/>
            <person name="Fujita N."/>
            <person name="Sugita T."/>
            <person name="Iwasaki W."/>
            <person name="Tanaka N."/>
            <person name="Takashima M."/>
        </authorList>
    </citation>
    <scope>NUCLEOTIDE SEQUENCE</scope>
    <source>
        <strain evidence="4">HIS016</strain>
    </source>
</reference>